<dbReference type="AlphaFoldDB" id="A0A9X2K1E1"/>
<dbReference type="SUPFAM" id="SSF56112">
    <property type="entry name" value="Protein kinase-like (PK-like)"/>
    <property type="match status" value="1"/>
</dbReference>
<dbReference type="PANTHER" id="PTHR21310:SF40">
    <property type="entry name" value="AMINOGLYCOSIDE PHOSPHOTRANSFERASE DOMAIN-CONTAINING PROTEIN-RELATED"/>
    <property type="match status" value="1"/>
</dbReference>
<comment type="caution">
    <text evidence="2">The sequence shown here is derived from an EMBL/GenBank/DDBJ whole genome shotgun (WGS) entry which is preliminary data.</text>
</comment>
<dbReference type="InterPro" id="IPR002575">
    <property type="entry name" value="Aminoglycoside_PTrfase"/>
</dbReference>
<evidence type="ECO:0000259" key="1">
    <source>
        <dbReference type="Pfam" id="PF01636"/>
    </source>
</evidence>
<reference evidence="2" key="1">
    <citation type="submission" date="2022-06" db="EMBL/GenBank/DDBJ databases">
        <title>Sequencing the genomes of 1000 actinobacteria strains.</title>
        <authorList>
            <person name="Klenk H.-P."/>
        </authorList>
    </citation>
    <scope>NUCLEOTIDE SEQUENCE</scope>
    <source>
        <strain evidence="2">DSM 46694</strain>
    </source>
</reference>
<name>A0A9X2K1E1_9ACTN</name>
<evidence type="ECO:0000313" key="2">
    <source>
        <dbReference type="EMBL" id="MCP2356229.1"/>
    </source>
</evidence>
<dbReference type="EMBL" id="JAMZEB010000002">
    <property type="protein sequence ID" value="MCP2356229.1"/>
    <property type="molecule type" value="Genomic_DNA"/>
</dbReference>
<dbReference type="Proteomes" id="UP001139648">
    <property type="component" value="Unassembled WGS sequence"/>
</dbReference>
<gene>
    <name evidence="2" type="ORF">HD597_003249</name>
</gene>
<dbReference type="InterPro" id="IPR011009">
    <property type="entry name" value="Kinase-like_dom_sf"/>
</dbReference>
<dbReference type="Gene3D" id="3.90.1200.10">
    <property type="match status" value="1"/>
</dbReference>
<protein>
    <submittedName>
        <fullName evidence="2">Aminoglycoside phosphotransferase (APT) family kinase protein</fullName>
    </submittedName>
</protein>
<dbReference type="RefSeq" id="WP_253742990.1">
    <property type="nucleotide sequence ID" value="NZ_BAABKA010000001.1"/>
</dbReference>
<accession>A0A9X2K1E1</accession>
<proteinExistence type="predicted"/>
<evidence type="ECO:0000313" key="3">
    <source>
        <dbReference type="Proteomes" id="UP001139648"/>
    </source>
</evidence>
<dbReference type="PANTHER" id="PTHR21310">
    <property type="entry name" value="AMINOGLYCOSIDE PHOSPHOTRANSFERASE-RELATED-RELATED"/>
    <property type="match status" value="1"/>
</dbReference>
<keyword evidence="2" id="KW-0418">Kinase</keyword>
<dbReference type="GO" id="GO:0016301">
    <property type="term" value="F:kinase activity"/>
    <property type="evidence" value="ECO:0007669"/>
    <property type="project" value="UniProtKB-KW"/>
</dbReference>
<sequence length="294" mass="31016">MGRQRGPGLTEPLRAWLERQLGGRMAVSAVRSLHGGESPWWIDLTAPGGSAFSAVLRCPSSRIGPEMIATNAAALAVAEEHGLPAPRLLAADPDGRTAETPVSLETVVPGTSAWPAAPDTGLLLAAGAAIARVHAVTPGPRPQLPFRPRPIAVDDFARDRREGRAPTTALLHLADERVRAAKGPGGPVVLVHGDVWPGNTVVAGGRIRGLIDWKTAGVGNPGVDLGELRKQVAISYDDDAPGLVLEGWERARGTRAGDVPYWDAVAALNTPAQCYSPYATRRRDHFLRAAIAQL</sequence>
<dbReference type="Pfam" id="PF01636">
    <property type="entry name" value="APH"/>
    <property type="match status" value="1"/>
</dbReference>
<dbReference type="InterPro" id="IPR051678">
    <property type="entry name" value="AGP_Transferase"/>
</dbReference>
<keyword evidence="3" id="KW-1185">Reference proteome</keyword>
<organism evidence="2 3">
    <name type="scientific">Nonomuraea thailandensis</name>
    <dbReference type="NCBI Taxonomy" id="1188745"/>
    <lineage>
        <taxon>Bacteria</taxon>
        <taxon>Bacillati</taxon>
        <taxon>Actinomycetota</taxon>
        <taxon>Actinomycetes</taxon>
        <taxon>Streptosporangiales</taxon>
        <taxon>Streptosporangiaceae</taxon>
        <taxon>Nonomuraea</taxon>
    </lineage>
</organism>
<feature type="domain" description="Aminoglycoside phosphotransferase" evidence="1">
    <location>
        <begin position="31"/>
        <end position="267"/>
    </location>
</feature>
<keyword evidence="2" id="KW-0808">Transferase</keyword>